<accession>A0A1G1VLX5</accession>
<protein>
    <recommendedName>
        <fullName evidence="6">DNA-binding protein</fullName>
    </recommendedName>
</protein>
<dbReference type="PANTHER" id="PTHR33175:SF3">
    <property type="entry name" value="DNA-BINDING PROTEIN HU-BETA"/>
    <property type="match status" value="1"/>
</dbReference>
<proteinExistence type="inferred from homology"/>
<reference evidence="4 5" key="1">
    <citation type="journal article" date="2016" name="Nat. Commun.">
        <title>Thousands of microbial genomes shed light on interconnected biogeochemical processes in an aquifer system.</title>
        <authorList>
            <person name="Anantharaman K."/>
            <person name="Brown C.T."/>
            <person name="Hug L.A."/>
            <person name="Sharon I."/>
            <person name="Castelle C.J."/>
            <person name="Probst A.J."/>
            <person name="Thomas B.C."/>
            <person name="Singh A."/>
            <person name="Wilkins M.J."/>
            <person name="Karaoz U."/>
            <person name="Brodie E.L."/>
            <person name="Williams K.H."/>
            <person name="Hubbard S.S."/>
            <person name="Banfield J.F."/>
        </authorList>
    </citation>
    <scope>NUCLEOTIDE SEQUENCE [LARGE SCALE GENOMIC DNA]</scope>
</reference>
<dbReference type="PANTHER" id="PTHR33175">
    <property type="entry name" value="DNA-BINDING PROTEIN HU"/>
    <property type="match status" value="1"/>
</dbReference>
<keyword evidence="2" id="KW-0238">DNA-binding</keyword>
<comment type="similarity">
    <text evidence="3">Belongs to the bacterial histone-like protein family.</text>
</comment>
<evidence type="ECO:0008006" key="6">
    <source>
        <dbReference type="Google" id="ProtNLM"/>
    </source>
</evidence>
<dbReference type="InterPro" id="IPR010992">
    <property type="entry name" value="IHF-like_DNA-bd_dom_sf"/>
</dbReference>
<sequence length="91" mass="10064">MTKSQLVEIVAKRGHLTKKAAIEAVEVFLEELTKALTRGQKVVLSGFGTFKRSSIADKAVEPFGKKDKRVVVKKHGVVVFSAGKPLRKMVW</sequence>
<dbReference type="GO" id="GO:0003677">
    <property type="term" value="F:DNA binding"/>
    <property type="evidence" value="ECO:0007669"/>
    <property type="project" value="UniProtKB-KW"/>
</dbReference>
<evidence type="ECO:0000313" key="5">
    <source>
        <dbReference type="Proteomes" id="UP000177324"/>
    </source>
</evidence>
<dbReference type="GO" id="GO:0030261">
    <property type="term" value="P:chromosome condensation"/>
    <property type="evidence" value="ECO:0007669"/>
    <property type="project" value="UniProtKB-KW"/>
</dbReference>
<gene>
    <name evidence="4" type="ORF">A2784_02960</name>
</gene>
<dbReference type="AlphaFoldDB" id="A0A1G1VLX5"/>
<evidence type="ECO:0000256" key="3">
    <source>
        <dbReference type="RuleBase" id="RU003939"/>
    </source>
</evidence>
<evidence type="ECO:0000256" key="1">
    <source>
        <dbReference type="ARBA" id="ARBA00023067"/>
    </source>
</evidence>
<dbReference type="SUPFAM" id="SSF47729">
    <property type="entry name" value="IHF-like DNA-binding proteins"/>
    <property type="match status" value="1"/>
</dbReference>
<evidence type="ECO:0000256" key="2">
    <source>
        <dbReference type="ARBA" id="ARBA00023125"/>
    </source>
</evidence>
<dbReference type="Gene3D" id="4.10.520.10">
    <property type="entry name" value="IHF-like DNA-binding proteins"/>
    <property type="match status" value="1"/>
</dbReference>
<dbReference type="EMBL" id="MHCH01000046">
    <property type="protein sequence ID" value="OGY16400.1"/>
    <property type="molecule type" value="Genomic_DNA"/>
</dbReference>
<dbReference type="Pfam" id="PF00216">
    <property type="entry name" value="Bac_DNA_binding"/>
    <property type="match status" value="1"/>
</dbReference>
<dbReference type="Proteomes" id="UP000177324">
    <property type="component" value="Unassembled WGS sequence"/>
</dbReference>
<comment type="caution">
    <text evidence="4">The sequence shown here is derived from an EMBL/GenBank/DDBJ whole genome shotgun (WGS) entry which is preliminary data.</text>
</comment>
<dbReference type="InterPro" id="IPR000119">
    <property type="entry name" value="Hist_DNA-bd"/>
</dbReference>
<dbReference type="GO" id="GO:0005829">
    <property type="term" value="C:cytosol"/>
    <property type="evidence" value="ECO:0007669"/>
    <property type="project" value="TreeGrafter"/>
</dbReference>
<dbReference type="STRING" id="1797589.A2784_02960"/>
<keyword evidence="1" id="KW-0226">DNA condensation</keyword>
<dbReference type="SMART" id="SM00411">
    <property type="entry name" value="BHL"/>
    <property type="match status" value="1"/>
</dbReference>
<name>A0A1G1VLX5_9BACT</name>
<dbReference type="GO" id="GO:0030527">
    <property type="term" value="F:structural constituent of chromatin"/>
    <property type="evidence" value="ECO:0007669"/>
    <property type="project" value="InterPro"/>
</dbReference>
<evidence type="ECO:0000313" key="4">
    <source>
        <dbReference type="EMBL" id="OGY16400.1"/>
    </source>
</evidence>
<organism evidence="4 5">
    <name type="scientific">Candidatus Chisholmbacteria bacterium RIFCSPHIGHO2_01_FULL_48_12</name>
    <dbReference type="NCBI Taxonomy" id="1797589"/>
    <lineage>
        <taxon>Bacteria</taxon>
        <taxon>Candidatus Chisholmiibacteriota</taxon>
    </lineage>
</organism>